<keyword evidence="3" id="KW-1185">Reference proteome</keyword>
<dbReference type="InterPro" id="IPR011009">
    <property type="entry name" value="Kinase-like_dom_sf"/>
</dbReference>
<dbReference type="OrthoDB" id="8300194at2759"/>
<reference evidence="2 3" key="1">
    <citation type="submission" date="2016-03" db="EMBL/GenBank/DDBJ databases">
        <authorList>
            <person name="Ploux O."/>
        </authorList>
    </citation>
    <scope>NUCLEOTIDE SEQUENCE [LARGE SCALE GENOMIC DNA]</scope>
    <source>
        <strain evidence="2 3">UAMH 11012</strain>
    </source>
</reference>
<dbReference type="PANTHER" id="PTHR21310:SF55">
    <property type="entry name" value="AMINOGLYCOSIDE PHOSPHOTRANSFERASE DOMAIN-CONTAINING PROTEIN"/>
    <property type="match status" value="1"/>
</dbReference>
<gene>
    <name evidence="2" type="ORF">PAC_04020</name>
</gene>
<dbReference type="EMBL" id="FJOG01000004">
    <property type="protein sequence ID" value="CZR54137.1"/>
    <property type="molecule type" value="Genomic_DNA"/>
</dbReference>
<accession>A0A1L7WMY7</accession>
<protein>
    <recommendedName>
        <fullName evidence="1">Aminoglycoside phosphotransferase domain-containing protein</fullName>
    </recommendedName>
</protein>
<dbReference type="InterPro" id="IPR051678">
    <property type="entry name" value="AGP_Transferase"/>
</dbReference>
<dbReference type="Pfam" id="PF01636">
    <property type="entry name" value="APH"/>
    <property type="match status" value="1"/>
</dbReference>
<evidence type="ECO:0000313" key="2">
    <source>
        <dbReference type="EMBL" id="CZR54137.1"/>
    </source>
</evidence>
<dbReference type="SUPFAM" id="SSF56112">
    <property type="entry name" value="Protein kinase-like (PK-like)"/>
    <property type="match status" value="1"/>
</dbReference>
<proteinExistence type="predicted"/>
<dbReference type="AlphaFoldDB" id="A0A1L7WMY7"/>
<dbReference type="Gene3D" id="3.90.1200.10">
    <property type="match status" value="1"/>
</dbReference>
<sequence length="405" mass="46750">MAQAARDREDYSHPEKIYKNLIYAPNGITPDELLEKRKGVIKGFNVVYDGVNFADKELCWSCGWTVYNELLASYGSRIRIIHTRGNTGIWEVGSRWLIRDQPNDTSLGNDFISQEFLRNQPSLNIPLVKEMRKLSAPTDKVDLTLMSRAQGVGLNTIWHTLSPEQKSNYKDQLGNAIKQWRQFTSPVARKVDGGLLDDCLIGNCLRRTAPTCRKMGRTTDEWFENLEKDLRFGLSILHKTKDSQEIEEKYQELKNNFPKSEPYILTHGDLNLSNIMVKGDKIEAIIDWEYSGYLPWWAERWLSLIGGNNQSDELFDPLWADIGLEMDEDTFQTKVIDNVAEVIKAWQECTMYVEHPDYQTKWLRPGFCECKPFAGCFKWDQLGNQPEHKLRDTKVVTSLRSLLGL</sequence>
<name>A0A1L7WMY7_9HELO</name>
<organism evidence="2 3">
    <name type="scientific">Phialocephala subalpina</name>
    <dbReference type="NCBI Taxonomy" id="576137"/>
    <lineage>
        <taxon>Eukaryota</taxon>
        <taxon>Fungi</taxon>
        <taxon>Dikarya</taxon>
        <taxon>Ascomycota</taxon>
        <taxon>Pezizomycotina</taxon>
        <taxon>Leotiomycetes</taxon>
        <taxon>Helotiales</taxon>
        <taxon>Mollisiaceae</taxon>
        <taxon>Phialocephala</taxon>
        <taxon>Phialocephala fortinii species complex</taxon>
    </lineage>
</organism>
<feature type="domain" description="Aminoglycoside phosphotransferase" evidence="1">
    <location>
        <begin position="142"/>
        <end position="322"/>
    </location>
</feature>
<dbReference type="Proteomes" id="UP000184330">
    <property type="component" value="Unassembled WGS sequence"/>
</dbReference>
<dbReference type="PANTHER" id="PTHR21310">
    <property type="entry name" value="AMINOGLYCOSIDE PHOSPHOTRANSFERASE-RELATED-RELATED"/>
    <property type="match status" value="1"/>
</dbReference>
<evidence type="ECO:0000259" key="1">
    <source>
        <dbReference type="Pfam" id="PF01636"/>
    </source>
</evidence>
<evidence type="ECO:0000313" key="3">
    <source>
        <dbReference type="Proteomes" id="UP000184330"/>
    </source>
</evidence>
<dbReference type="InterPro" id="IPR002575">
    <property type="entry name" value="Aminoglycoside_PTrfase"/>
</dbReference>